<feature type="compositionally biased region" description="Polar residues" evidence="1">
    <location>
        <begin position="22"/>
        <end position="32"/>
    </location>
</feature>
<evidence type="ECO:0000313" key="2">
    <source>
        <dbReference type="EMBL" id="KAJ4432896.1"/>
    </source>
</evidence>
<dbReference type="Proteomes" id="UP001148838">
    <property type="component" value="Unassembled WGS sequence"/>
</dbReference>
<proteinExistence type="predicted"/>
<reference evidence="2 3" key="1">
    <citation type="journal article" date="2022" name="Allergy">
        <title>Genome assembly and annotation of Periplaneta americana reveal a comprehensive cockroach allergen profile.</title>
        <authorList>
            <person name="Wang L."/>
            <person name="Xiong Q."/>
            <person name="Saelim N."/>
            <person name="Wang L."/>
            <person name="Nong W."/>
            <person name="Wan A.T."/>
            <person name="Shi M."/>
            <person name="Liu X."/>
            <person name="Cao Q."/>
            <person name="Hui J.H.L."/>
            <person name="Sookrung N."/>
            <person name="Leung T.F."/>
            <person name="Tungtrongchitr A."/>
            <person name="Tsui S.K.W."/>
        </authorList>
    </citation>
    <scope>NUCLEOTIDE SEQUENCE [LARGE SCALE GENOMIC DNA]</scope>
    <source>
        <strain evidence="2">PWHHKU_190912</strain>
    </source>
</reference>
<dbReference type="EMBL" id="JAJSOF020000027">
    <property type="protein sequence ID" value="KAJ4432896.1"/>
    <property type="molecule type" value="Genomic_DNA"/>
</dbReference>
<feature type="compositionally biased region" description="Basic and acidic residues" evidence="1">
    <location>
        <begin position="53"/>
        <end position="63"/>
    </location>
</feature>
<protein>
    <submittedName>
        <fullName evidence="2">Uncharacterized protein</fullName>
    </submittedName>
</protein>
<comment type="caution">
    <text evidence="2">The sequence shown here is derived from an EMBL/GenBank/DDBJ whole genome shotgun (WGS) entry which is preliminary data.</text>
</comment>
<sequence length="106" mass="11562">MLGDPRDPNGHFSDEDDAVFTDNVQEDLNSVHSDTKLQDDLQYSELTSEEETPPEKQPRHSDSSSKPSSSSACHVLVPSRTSVKGKNGYCLSTVAPVKLGRTLSET</sequence>
<accession>A0ABQ8SFJ7</accession>
<feature type="region of interest" description="Disordered" evidence="1">
    <location>
        <begin position="1"/>
        <end position="87"/>
    </location>
</feature>
<keyword evidence="3" id="KW-1185">Reference proteome</keyword>
<feature type="compositionally biased region" description="Basic and acidic residues" evidence="1">
    <location>
        <begin position="1"/>
        <end position="13"/>
    </location>
</feature>
<evidence type="ECO:0000256" key="1">
    <source>
        <dbReference type="SAM" id="MobiDB-lite"/>
    </source>
</evidence>
<evidence type="ECO:0000313" key="3">
    <source>
        <dbReference type="Proteomes" id="UP001148838"/>
    </source>
</evidence>
<gene>
    <name evidence="2" type="ORF">ANN_15152</name>
</gene>
<organism evidence="2 3">
    <name type="scientific">Periplaneta americana</name>
    <name type="common">American cockroach</name>
    <name type="synonym">Blatta americana</name>
    <dbReference type="NCBI Taxonomy" id="6978"/>
    <lineage>
        <taxon>Eukaryota</taxon>
        <taxon>Metazoa</taxon>
        <taxon>Ecdysozoa</taxon>
        <taxon>Arthropoda</taxon>
        <taxon>Hexapoda</taxon>
        <taxon>Insecta</taxon>
        <taxon>Pterygota</taxon>
        <taxon>Neoptera</taxon>
        <taxon>Polyneoptera</taxon>
        <taxon>Dictyoptera</taxon>
        <taxon>Blattodea</taxon>
        <taxon>Blattoidea</taxon>
        <taxon>Blattidae</taxon>
        <taxon>Blattinae</taxon>
        <taxon>Periplaneta</taxon>
    </lineage>
</organism>
<name>A0ABQ8SFJ7_PERAM</name>